<organism evidence="1 2">
    <name type="scientific">Burkholderia pseudomultivorans</name>
    <dbReference type="NCBI Taxonomy" id="1207504"/>
    <lineage>
        <taxon>Bacteria</taxon>
        <taxon>Pseudomonadati</taxon>
        <taxon>Pseudomonadota</taxon>
        <taxon>Betaproteobacteria</taxon>
        <taxon>Burkholderiales</taxon>
        <taxon>Burkholderiaceae</taxon>
        <taxon>Burkholderia</taxon>
        <taxon>Burkholderia cepacia complex</taxon>
    </lineage>
</organism>
<gene>
    <name evidence="1" type="ORF">WT57_09760</name>
</gene>
<sequence>MLKNIQTSRTLESILICIICCTAPQRGEIRGRNLIRYIILADTLMSQPLSLIRWFISLNTGEMRQDLLLKSILLI</sequence>
<evidence type="ECO:0000313" key="1">
    <source>
        <dbReference type="EMBL" id="KWF70761.1"/>
    </source>
</evidence>
<proteinExistence type="predicted"/>
<evidence type="ECO:0000313" key="2">
    <source>
        <dbReference type="Proteomes" id="UP000061512"/>
    </source>
</evidence>
<protein>
    <submittedName>
        <fullName evidence="1">Uncharacterized protein</fullName>
    </submittedName>
</protein>
<accession>A0A132F5H1</accession>
<name>A0A132F5H1_9BURK</name>
<reference evidence="1 2" key="1">
    <citation type="submission" date="2015-11" db="EMBL/GenBank/DDBJ databases">
        <title>Expanding the genomic diversity of Burkholderia species for the development of highly accurate diagnostics.</title>
        <authorList>
            <person name="Sahl J."/>
            <person name="Keim P."/>
            <person name="Wagner D."/>
        </authorList>
    </citation>
    <scope>NUCLEOTIDE SEQUENCE [LARGE SCALE GENOMIC DNA]</scope>
    <source>
        <strain evidence="1 2">MSMB574WGS</strain>
    </source>
</reference>
<comment type="caution">
    <text evidence="1">The sequence shown here is derived from an EMBL/GenBank/DDBJ whole genome shotgun (WGS) entry which is preliminary data.</text>
</comment>
<dbReference type="EMBL" id="LPJX01000012">
    <property type="protein sequence ID" value="KWF70761.1"/>
    <property type="molecule type" value="Genomic_DNA"/>
</dbReference>
<dbReference type="Proteomes" id="UP000061512">
    <property type="component" value="Unassembled WGS sequence"/>
</dbReference>
<dbReference type="AlphaFoldDB" id="A0A132F5H1"/>